<dbReference type="InterPro" id="IPR011530">
    <property type="entry name" value="rRNA_adenine_dimethylase"/>
</dbReference>
<dbReference type="PANTHER" id="PTHR11727">
    <property type="entry name" value="DIMETHYLADENOSINE TRANSFERASE"/>
    <property type="match status" value="1"/>
</dbReference>
<keyword evidence="11" id="KW-1185">Reference proteome</keyword>
<comment type="subcellular location">
    <subcellularLocation>
        <location evidence="7">Cytoplasm</location>
    </subcellularLocation>
</comment>
<keyword evidence="3 7" id="KW-0489">Methyltransferase</keyword>
<feature type="domain" description="Ribosomal RNA adenine methylase transferase N-terminal" evidence="9">
    <location>
        <begin position="18"/>
        <end position="184"/>
    </location>
</feature>
<feature type="binding site" evidence="7 8">
    <location>
        <position position="38"/>
    </location>
    <ligand>
        <name>S-adenosyl-L-methionine</name>
        <dbReference type="ChEBI" id="CHEBI:59789"/>
    </ligand>
</feature>
<dbReference type="AlphaFoldDB" id="N6VTW1"/>
<evidence type="ECO:0000256" key="5">
    <source>
        <dbReference type="ARBA" id="ARBA00022691"/>
    </source>
</evidence>
<dbReference type="FunFam" id="3.40.50.150:FF:000023">
    <property type="entry name" value="Ribosomal RNA small subunit methyltransferase A"/>
    <property type="match status" value="1"/>
</dbReference>
<dbReference type="InterPro" id="IPR020596">
    <property type="entry name" value="rRNA_Ade_Mease_Trfase_CS"/>
</dbReference>
<gene>
    <name evidence="7" type="primary">rsmA</name>
    <name evidence="7" type="synonym">ksgA</name>
    <name evidence="10" type="ORF">J422_01333</name>
</gene>
<keyword evidence="4 7" id="KW-0808">Transferase</keyword>
<protein>
    <recommendedName>
        <fullName evidence="7">Probable ribosomal RNA small subunit methyltransferase A</fullName>
        <ecNumber evidence="7">2.1.1.-</ecNumber>
    </recommendedName>
    <alternativeName>
        <fullName evidence="7">16S rRNA dimethyladenosine transferase</fullName>
    </alternativeName>
    <alternativeName>
        <fullName evidence="7">16S rRNA dimethylase</fullName>
    </alternativeName>
    <alternativeName>
        <fullName evidence="7">S-adenosylmethionine-6-N',N'-adenosyl(rRNA) dimethyltransferase</fullName>
    </alternativeName>
</protein>
<dbReference type="InterPro" id="IPR023165">
    <property type="entry name" value="rRNA_Ade_diMease-like_C"/>
</dbReference>
<comment type="caution">
    <text evidence="7 8">Lacks conserved residue(s) required for the propagation of feature annotation.</text>
</comment>
<keyword evidence="6 7" id="KW-0694">RNA-binding</keyword>
<dbReference type="Pfam" id="PF00398">
    <property type="entry name" value="RrnaAD"/>
    <property type="match status" value="1"/>
</dbReference>
<name>N6VTW1_9EURY</name>
<feature type="binding site" evidence="7 8">
    <location>
        <position position="13"/>
    </location>
    <ligand>
        <name>S-adenosyl-L-methionine</name>
        <dbReference type="ChEBI" id="CHEBI:59789"/>
    </ligand>
</feature>
<evidence type="ECO:0000313" key="10">
    <source>
        <dbReference type="EMBL" id="ENN96601.1"/>
    </source>
</evidence>
<comment type="caution">
    <text evidence="10">The sequence shown here is derived from an EMBL/GenBank/DDBJ whole genome shotgun (WGS) entry which is preliminary data.</text>
</comment>
<proteinExistence type="inferred from homology"/>
<dbReference type="CDD" id="cd02440">
    <property type="entry name" value="AdoMet_MTases"/>
    <property type="match status" value="1"/>
</dbReference>
<dbReference type="RefSeq" id="WP_004589930.1">
    <property type="nucleotide sequence ID" value="NZ_APMM01000009.1"/>
</dbReference>
<dbReference type="InterPro" id="IPR029063">
    <property type="entry name" value="SAM-dependent_MTases_sf"/>
</dbReference>
<dbReference type="InterPro" id="IPR020598">
    <property type="entry name" value="rRNA_Ade_methylase_Trfase_N"/>
</dbReference>
<keyword evidence="5 7" id="KW-0949">S-adenosyl-L-methionine</keyword>
<sequence>MFRYKKRLGQCFLKDKRYVIKAVEEAKLSKDDRVLEIGLGKGVLTEELCKRAGEVYVIEIDKSLSPYAEKLKEVYDNLNIIWEDALKVDLENIDFNKVVANLPYQISSPITFKLLKVGFDLAVLMYQWEFAKRMVAKEGEKDYGRLTVAVKVRAEPYIISKIPPSAFYPKPKVYSALVKLIPHNKYEIDEFFDTFLRAIFQHRNKTVRSSLISSSKEFGMDKKAMTKLLEGVNESILNKKVFQLNIDEIIKLSNIMKSLLKPL</sequence>
<dbReference type="PROSITE" id="PS01131">
    <property type="entry name" value="RRNA_A_DIMETH"/>
    <property type="match status" value="1"/>
</dbReference>
<dbReference type="PATRIC" id="fig|1069083.5.peg.261"/>
<evidence type="ECO:0000256" key="7">
    <source>
        <dbReference type="HAMAP-Rule" id="MF_00607"/>
    </source>
</evidence>
<dbReference type="Gene3D" id="1.10.8.100">
    <property type="entry name" value="Ribosomal RNA adenine dimethylase-like, domain 2"/>
    <property type="match status" value="1"/>
</dbReference>
<dbReference type="SUPFAM" id="SSF53335">
    <property type="entry name" value="S-adenosyl-L-methionine-dependent methyltransferases"/>
    <property type="match status" value="1"/>
</dbReference>
<dbReference type="HAMAP" id="MF_00607">
    <property type="entry name" value="16SrRNA_methyltr_A"/>
    <property type="match status" value="1"/>
</dbReference>
<comment type="similarity">
    <text evidence="7">Belongs to the class I-like SAM-binding methyltransferase superfamily. rRNA adenine N(6)-methyltransferase family. RsmA subfamily.</text>
</comment>
<evidence type="ECO:0000313" key="11">
    <source>
        <dbReference type="Proteomes" id="UP000053695"/>
    </source>
</evidence>
<organism evidence="10 11">
    <name type="scientific">Methanocaldococcus villosus KIN24-T80</name>
    <dbReference type="NCBI Taxonomy" id="1069083"/>
    <lineage>
        <taxon>Archaea</taxon>
        <taxon>Methanobacteriati</taxon>
        <taxon>Methanobacteriota</taxon>
        <taxon>Methanomada group</taxon>
        <taxon>Methanococci</taxon>
        <taxon>Methanococcales</taxon>
        <taxon>Methanocaldococcaceae</taxon>
        <taxon>Methanocaldococcus</taxon>
    </lineage>
</organism>
<dbReference type="GO" id="GO:0000179">
    <property type="term" value="F:rRNA (adenine-N6,N6-)-dimethyltransferase activity"/>
    <property type="evidence" value="ECO:0007669"/>
    <property type="project" value="UniProtKB-UniRule"/>
</dbReference>
<keyword evidence="1 7" id="KW-0963">Cytoplasm</keyword>
<comment type="function">
    <text evidence="7">Specifically dimethylates two adjacent adenosines in the loop of a conserved hairpin near the 3'-end of 16S rRNA in the 30S particle. May play a critical role in biogenesis of 30S subunits.</text>
</comment>
<evidence type="ECO:0000256" key="8">
    <source>
        <dbReference type="PROSITE-ProRule" id="PRU01026"/>
    </source>
</evidence>
<dbReference type="NCBIfam" id="TIGR00755">
    <property type="entry name" value="ksgA"/>
    <property type="match status" value="1"/>
</dbReference>
<evidence type="ECO:0000256" key="2">
    <source>
        <dbReference type="ARBA" id="ARBA00022552"/>
    </source>
</evidence>
<dbReference type="SMART" id="SM00650">
    <property type="entry name" value="rADc"/>
    <property type="match status" value="1"/>
</dbReference>
<feature type="binding site" evidence="7 8">
    <location>
        <position position="101"/>
    </location>
    <ligand>
        <name>S-adenosyl-L-methionine</name>
        <dbReference type="ChEBI" id="CHEBI:59789"/>
    </ligand>
</feature>
<dbReference type="PROSITE" id="PS51689">
    <property type="entry name" value="SAM_RNA_A_N6_MT"/>
    <property type="match status" value="1"/>
</dbReference>
<dbReference type="InterPro" id="IPR001737">
    <property type="entry name" value="KsgA/Erm"/>
</dbReference>
<dbReference type="OrthoDB" id="9883at2157"/>
<evidence type="ECO:0000256" key="3">
    <source>
        <dbReference type="ARBA" id="ARBA00022603"/>
    </source>
</evidence>
<dbReference type="PANTHER" id="PTHR11727:SF7">
    <property type="entry name" value="DIMETHYLADENOSINE TRANSFERASE-RELATED"/>
    <property type="match status" value="1"/>
</dbReference>
<feature type="binding site" evidence="7 8">
    <location>
        <position position="59"/>
    </location>
    <ligand>
        <name>S-adenosyl-L-methionine</name>
        <dbReference type="ChEBI" id="CHEBI:59789"/>
    </ligand>
</feature>
<reference evidence="10 11" key="1">
    <citation type="journal article" date="2013" name="Genome Announc.">
        <title>Draft Genome Sequence of a Highly Flagellated, Fast-Swimming Archaeon, Methanocaldococcus villosus Strain KIN24-T80 (DSM 22612).</title>
        <authorList>
            <person name="Thennarasu S."/>
            <person name="Polireddy D."/>
            <person name="Antony A."/>
            <person name="Yada M.R."/>
            <person name="Algarawi S."/>
            <person name="Sivakumar N."/>
        </authorList>
    </citation>
    <scope>NUCLEOTIDE SEQUENCE [LARGE SCALE GENOMIC DNA]</scope>
    <source>
        <strain evidence="10 11">KIN24-T80</strain>
    </source>
</reference>
<dbReference type="Proteomes" id="UP000053695">
    <property type="component" value="Unassembled WGS sequence"/>
</dbReference>
<dbReference type="GO" id="GO:0003723">
    <property type="term" value="F:RNA binding"/>
    <property type="evidence" value="ECO:0007669"/>
    <property type="project" value="UniProtKB-UniRule"/>
</dbReference>
<feature type="binding site" evidence="7 8">
    <location>
        <position position="84"/>
    </location>
    <ligand>
        <name>S-adenosyl-L-methionine</name>
        <dbReference type="ChEBI" id="CHEBI:59789"/>
    </ligand>
</feature>
<accession>N6VTW1</accession>
<dbReference type="EMBL" id="APMM01000009">
    <property type="protein sequence ID" value="ENN96601.1"/>
    <property type="molecule type" value="Genomic_DNA"/>
</dbReference>
<dbReference type="Gene3D" id="3.40.50.150">
    <property type="entry name" value="Vaccinia Virus protein VP39"/>
    <property type="match status" value="1"/>
</dbReference>
<evidence type="ECO:0000259" key="9">
    <source>
        <dbReference type="SMART" id="SM00650"/>
    </source>
</evidence>
<evidence type="ECO:0000256" key="1">
    <source>
        <dbReference type="ARBA" id="ARBA00022490"/>
    </source>
</evidence>
<keyword evidence="2 7" id="KW-0698">rRNA processing</keyword>
<evidence type="ECO:0000256" key="6">
    <source>
        <dbReference type="ARBA" id="ARBA00022884"/>
    </source>
</evidence>
<dbReference type="STRING" id="1069083.GCA_000371805_00022"/>
<evidence type="ECO:0000256" key="4">
    <source>
        <dbReference type="ARBA" id="ARBA00022679"/>
    </source>
</evidence>
<dbReference type="GO" id="GO:0005737">
    <property type="term" value="C:cytoplasm"/>
    <property type="evidence" value="ECO:0007669"/>
    <property type="project" value="UniProtKB-SubCell"/>
</dbReference>
<dbReference type="EC" id="2.1.1.-" evidence="7"/>